<gene>
    <name evidence="13" type="primary">Ckb</name>
    <name evidence="13" type="ORF">SNEC2469_LOCUS11484</name>
</gene>
<evidence type="ECO:0000259" key="11">
    <source>
        <dbReference type="PROSITE" id="PS51509"/>
    </source>
</evidence>
<keyword evidence="10" id="KW-0812">Transmembrane</keyword>
<comment type="similarity">
    <text evidence="1 6 8">Belongs to the ATP:guanido phosphotransferase family.</text>
</comment>
<name>A0A812R529_9DINO</name>
<feature type="transmembrane region" description="Helical" evidence="10">
    <location>
        <begin position="822"/>
        <end position="842"/>
    </location>
</feature>
<dbReference type="CDD" id="cd00716">
    <property type="entry name" value="creatine_kinase_like"/>
    <property type="match status" value="1"/>
</dbReference>
<dbReference type="Pfam" id="PF02807">
    <property type="entry name" value="ATP-gua_PtransN"/>
    <property type="match status" value="1"/>
</dbReference>
<evidence type="ECO:0000256" key="6">
    <source>
        <dbReference type="PROSITE-ProRule" id="PRU00842"/>
    </source>
</evidence>
<dbReference type="PROSITE" id="PS00112">
    <property type="entry name" value="PHOSPHAGEN_KINASE"/>
    <property type="match status" value="1"/>
</dbReference>
<evidence type="ECO:0000256" key="5">
    <source>
        <dbReference type="ARBA" id="ARBA00022840"/>
    </source>
</evidence>
<keyword evidence="3 7" id="KW-0547">Nucleotide-binding</keyword>
<dbReference type="Gene3D" id="1.10.135.10">
    <property type="entry name" value="ATP:guanido phosphotransferase, N-terminal domain"/>
    <property type="match status" value="1"/>
</dbReference>
<feature type="transmembrane region" description="Helical" evidence="10">
    <location>
        <begin position="584"/>
        <end position="608"/>
    </location>
</feature>
<evidence type="ECO:0000256" key="10">
    <source>
        <dbReference type="SAM" id="Phobius"/>
    </source>
</evidence>
<dbReference type="Gene3D" id="1.20.1250.20">
    <property type="entry name" value="MFS general substrate transporter like domains"/>
    <property type="match status" value="2"/>
</dbReference>
<dbReference type="GO" id="GO:0004111">
    <property type="term" value="F:creatine kinase activity"/>
    <property type="evidence" value="ECO:0007669"/>
    <property type="project" value="InterPro"/>
</dbReference>
<keyword evidence="4 7" id="KW-0418">Kinase</keyword>
<dbReference type="PANTHER" id="PTHR11547">
    <property type="entry name" value="ARGININE OR CREATINE KINASE"/>
    <property type="match status" value="1"/>
</dbReference>
<feature type="transmembrane region" description="Helical" evidence="10">
    <location>
        <begin position="685"/>
        <end position="704"/>
    </location>
</feature>
<dbReference type="GO" id="GO:0005615">
    <property type="term" value="C:extracellular space"/>
    <property type="evidence" value="ECO:0007669"/>
    <property type="project" value="TreeGrafter"/>
</dbReference>
<protein>
    <submittedName>
        <fullName evidence="13">Ckb protein</fullName>
    </submittedName>
</protein>
<dbReference type="EMBL" id="CAJNJA010018231">
    <property type="protein sequence ID" value="CAE7418200.1"/>
    <property type="molecule type" value="Genomic_DNA"/>
</dbReference>
<dbReference type="InterPro" id="IPR022415">
    <property type="entry name" value="ATP-guanido_PTrfase_AS"/>
</dbReference>
<comment type="caution">
    <text evidence="13">The sequence shown here is derived from an EMBL/GenBank/DDBJ whole genome shotgun (WGS) entry which is preliminary data.</text>
</comment>
<dbReference type="GO" id="GO:0022857">
    <property type="term" value="F:transmembrane transporter activity"/>
    <property type="evidence" value="ECO:0007669"/>
    <property type="project" value="InterPro"/>
</dbReference>
<dbReference type="InterPro" id="IPR014746">
    <property type="entry name" value="Gln_synth/guanido_kin_cat_dom"/>
</dbReference>
<dbReference type="Pfam" id="PF07690">
    <property type="entry name" value="MFS_1"/>
    <property type="match status" value="1"/>
</dbReference>
<organism evidence="13 14">
    <name type="scientific">Symbiodinium necroappetens</name>
    <dbReference type="NCBI Taxonomy" id="1628268"/>
    <lineage>
        <taxon>Eukaryota</taxon>
        <taxon>Sar</taxon>
        <taxon>Alveolata</taxon>
        <taxon>Dinophyceae</taxon>
        <taxon>Suessiales</taxon>
        <taxon>Symbiodiniaceae</taxon>
        <taxon>Symbiodinium</taxon>
    </lineage>
</organism>
<evidence type="ECO:0000256" key="9">
    <source>
        <dbReference type="SAM" id="MobiDB-lite"/>
    </source>
</evidence>
<feature type="binding site" evidence="7">
    <location>
        <position position="1181"/>
    </location>
    <ligand>
        <name>ATP</name>
        <dbReference type="ChEBI" id="CHEBI:30616"/>
    </ligand>
</feature>
<keyword evidence="10" id="KW-1133">Transmembrane helix</keyword>
<feature type="binding site" evidence="7">
    <location>
        <begin position="1108"/>
        <end position="1112"/>
    </location>
    <ligand>
        <name>ATP</name>
        <dbReference type="ChEBI" id="CHEBI:30616"/>
    </ligand>
</feature>
<feature type="binding site" evidence="7">
    <location>
        <begin position="1282"/>
        <end position="1286"/>
    </location>
    <ligand>
        <name>ATP</name>
        <dbReference type="ChEBI" id="CHEBI:30616"/>
    </ligand>
</feature>
<proteinExistence type="inferred from homology"/>
<feature type="transmembrane region" description="Helical" evidence="10">
    <location>
        <begin position="913"/>
        <end position="936"/>
    </location>
</feature>
<feature type="transmembrane region" description="Helical" evidence="10">
    <location>
        <begin position="654"/>
        <end position="673"/>
    </location>
</feature>
<feature type="domain" description="Phosphagen kinase C-terminal" evidence="12">
    <location>
        <begin position="1105"/>
        <end position="1357"/>
    </location>
</feature>
<dbReference type="InterPro" id="IPR000749">
    <property type="entry name" value="ATP-guanido_PTrfase"/>
</dbReference>
<keyword evidence="10" id="KW-0472">Membrane</keyword>
<dbReference type="PANTHER" id="PTHR11547:SF57">
    <property type="entry name" value="PHOSPHAGEN KINASE C-TERMINAL DOMAIN-CONTAINING PROTEIN"/>
    <property type="match status" value="1"/>
</dbReference>
<evidence type="ECO:0000256" key="8">
    <source>
        <dbReference type="RuleBase" id="RU000505"/>
    </source>
</evidence>
<feature type="transmembrane region" description="Helical" evidence="10">
    <location>
        <begin position="751"/>
        <end position="772"/>
    </location>
</feature>
<evidence type="ECO:0000256" key="1">
    <source>
        <dbReference type="ARBA" id="ARBA00006798"/>
    </source>
</evidence>
<dbReference type="Gene3D" id="3.30.590.10">
    <property type="entry name" value="Glutamine synthetase/guanido kinase, catalytic domain"/>
    <property type="match status" value="1"/>
</dbReference>
<dbReference type="CDD" id="cd00257">
    <property type="entry name" value="beta-trefoil_FSCN-like"/>
    <property type="match status" value="2"/>
</dbReference>
<dbReference type="SUPFAM" id="SSF55931">
    <property type="entry name" value="Glutamine synthetase/guanido kinase"/>
    <property type="match status" value="1"/>
</dbReference>
<feature type="transmembrane region" description="Helical" evidence="10">
    <location>
        <begin position="888"/>
        <end position="907"/>
    </location>
</feature>
<dbReference type="FunFam" id="3.30.590.10:FF:000002">
    <property type="entry name" value="Creatine kinase S-type, mitochondrial"/>
    <property type="match status" value="1"/>
</dbReference>
<dbReference type="SUPFAM" id="SSF103473">
    <property type="entry name" value="MFS general substrate transporter"/>
    <property type="match status" value="1"/>
</dbReference>
<dbReference type="InterPro" id="IPR022414">
    <property type="entry name" value="ATP-guanido_PTrfase_cat"/>
</dbReference>
<sequence>MSKPSTDVRQDFKAKNTYGSTATWIRPANPRESMSRTKLLETNSSVRPEDLASMNTSEAQLKWEAPMEDLYLASLDLGPDLGLKTHSELRGEAVARRLKGEQSGEQMAEEELLGLSSSGSSSLFQLFSFKHPGNINFQLKGLLDGNSLELGMRMGFGPFESEEKKLKLVDIVDQFAVTLNALPFVSSKSKEKALDALRSFSTNYVPPTVFEPGTMVALYSKKHRRYIKVSNRRRGRDLGSTGKMNARDLKKTWDREYFTVVDAGNGEVAFHNPRFNRFIRMQSKTNMDMSGDRATLPGGWKSERFTPVNAGKGEIALYCRAHRRFVQMRPDGSMRTKDKDLNADDLSPTWTYERFTVVQGHPYFYLEPGSVVAFRCNKHHRFMRMTSGGMSRSAIHGAYKPSSRRSYTYFKVVDAGGGLIALHSAKYNRFVAMTSDGAVRASAKKSALELPDDWTSLRFAVVPAGNEQIALHNPWRGRFISMSTKDMVSSGSKKAQDLPGRWSWERFKDGGAVQCCFYGWIIVFACILCKIFKVQGENKVMTYTVPHLMEEFQFSHAHLGGFFSAATIMAGTAQPMLGKAVDYFGGRICISLLQLAIGASLAVFAHWYCTENKPLLRTEAVSVFFLLRILCLGAGETFPNALVQQWFHKKRGRAIGVIFTTQWLGQALFGTFIAGIVDRYGWREAAMLGAAVNLALAPVSLLLLRRSPEVCGLMPDGSTPKDSAIMIVAEEAPETKDNLKEEETPTDLRKFWAHFGLTFFYAMMFGGSDFYMVEIIEEASPMPEVSAVSVPWHIFTPLAVVTSIALPAVGELMDAHSSRSKWLPPGLLALACILGSIATLMLSSIRSWFAAVCYGVLRGISTGILQTLLLAGLCFSAQGVSRAEIGRILGSNLLCNLVGTGSAPFLFGICRDLFGSFGVSLCVPSVPMLLLAVYFAHQNKNENQEFLKLSLPATGEAGRDSCEVDRTSSFAMDYASQPGLGDDEYPGFPAEECPAQCPDLSAHNSIMAELLRQNPTMYAELKGKKTTAGITLAKCIKTGMDNKGHPMIKTVGMVAGDEESYDVFKALFDPVIEERHAGYKPGARHPTDLDGSKLSPVPMDPTGKYVISTRVRTGRSIRGFRLPPSCSREERREVERLVVQALKSLSGELSGDYYPLCGSQSYAEKAGGMTQEQENQMRKDHFLFQEPDSTLLLSSGMGRHWPDARGIFTNEKKNFLVWLNEEDHTRIISMQMGADMKEVFARFCTAVNAVHEAVKKAGRDFMYNEHLGYVLTCPSNLGTGLRASVLVKLPHLSARSDFKEICRKMKLQVRGGAGVDSASSGGVYDVSNLYRLGISEVELVNVVIEGCAKLVKMEQSLEKGESLDSLP</sequence>
<feature type="transmembrane region" description="Helical" evidence="10">
    <location>
        <begin position="511"/>
        <end position="533"/>
    </location>
</feature>
<feature type="region of interest" description="Disordered" evidence="9">
    <location>
        <begin position="1078"/>
        <end position="1102"/>
    </location>
</feature>
<feature type="transmembrane region" description="Helical" evidence="10">
    <location>
        <begin position="620"/>
        <end position="642"/>
    </location>
</feature>
<feature type="binding site" evidence="7">
    <location>
        <position position="1226"/>
    </location>
    <ligand>
        <name>ATP</name>
        <dbReference type="ChEBI" id="CHEBI:30616"/>
    </ligand>
</feature>
<dbReference type="OrthoDB" id="423806at2759"/>
<dbReference type="PROSITE" id="PS51509">
    <property type="entry name" value="PHOSPHAGEN_KINASE_N"/>
    <property type="match status" value="1"/>
</dbReference>
<dbReference type="SUPFAM" id="SSF50405">
    <property type="entry name" value="Actin-crosslinking proteins"/>
    <property type="match status" value="1"/>
</dbReference>
<keyword evidence="14" id="KW-1185">Reference proteome</keyword>
<dbReference type="GO" id="GO:0046314">
    <property type="term" value="P:phosphocreatine biosynthetic process"/>
    <property type="evidence" value="ECO:0007669"/>
    <property type="project" value="InterPro"/>
</dbReference>
<keyword evidence="2 7" id="KW-0808">Transferase</keyword>
<reference evidence="13" key="1">
    <citation type="submission" date="2021-02" db="EMBL/GenBank/DDBJ databases">
        <authorList>
            <person name="Dougan E. K."/>
            <person name="Rhodes N."/>
            <person name="Thang M."/>
            <person name="Chan C."/>
        </authorList>
    </citation>
    <scope>NUCLEOTIDE SEQUENCE</scope>
</reference>
<evidence type="ECO:0000256" key="2">
    <source>
        <dbReference type="ARBA" id="ARBA00022679"/>
    </source>
</evidence>
<dbReference type="PROSITE" id="PS51510">
    <property type="entry name" value="PHOSPHAGEN_KINASE_C"/>
    <property type="match status" value="1"/>
</dbReference>
<feature type="domain" description="Phosphagen kinase N-terminal" evidence="11">
    <location>
        <begin position="989"/>
        <end position="1077"/>
    </location>
</feature>
<feature type="binding site" evidence="7">
    <location>
        <begin position="1310"/>
        <end position="1315"/>
    </location>
    <ligand>
        <name>ATP</name>
        <dbReference type="ChEBI" id="CHEBI:30616"/>
    </ligand>
</feature>
<evidence type="ECO:0000259" key="12">
    <source>
        <dbReference type="PROSITE" id="PS51510"/>
    </source>
</evidence>
<dbReference type="Gene3D" id="2.80.10.50">
    <property type="match status" value="2"/>
</dbReference>
<evidence type="ECO:0000256" key="3">
    <source>
        <dbReference type="ARBA" id="ARBA00022741"/>
    </source>
</evidence>
<dbReference type="InterPro" id="IPR011701">
    <property type="entry name" value="MFS"/>
</dbReference>
<evidence type="ECO:0000313" key="13">
    <source>
        <dbReference type="EMBL" id="CAE7418200.1"/>
    </source>
</evidence>
<dbReference type="SUPFAM" id="SSF48034">
    <property type="entry name" value="Guanido kinase N-terminal domain"/>
    <property type="match status" value="1"/>
</dbReference>
<dbReference type="Proteomes" id="UP000601435">
    <property type="component" value="Unassembled WGS sequence"/>
</dbReference>
<dbReference type="Pfam" id="PF00217">
    <property type="entry name" value="ATP-gua_Ptrans"/>
    <property type="match status" value="1"/>
</dbReference>
<keyword evidence="5 7" id="KW-0067">ATP-binding</keyword>
<evidence type="ECO:0000256" key="4">
    <source>
        <dbReference type="ARBA" id="ARBA00022777"/>
    </source>
</evidence>
<dbReference type="InterPro" id="IPR008999">
    <property type="entry name" value="Actin-crosslinking"/>
</dbReference>
<dbReference type="InterPro" id="IPR022413">
    <property type="entry name" value="ATP-guanido_PTrfase_N"/>
</dbReference>
<dbReference type="GO" id="GO:0005524">
    <property type="term" value="F:ATP binding"/>
    <property type="evidence" value="ECO:0007669"/>
    <property type="project" value="UniProtKB-UniRule"/>
</dbReference>
<feature type="transmembrane region" description="Helical" evidence="10">
    <location>
        <begin position="848"/>
        <end position="876"/>
    </location>
</feature>
<accession>A0A812R529</accession>
<evidence type="ECO:0000256" key="7">
    <source>
        <dbReference type="PROSITE-ProRule" id="PRU00843"/>
    </source>
</evidence>
<evidence type="ECO:0000313" key="14">
    <source>
        <dbReference type="Proteomes" id="UP000601435"/>
    </source>
</evidence>
<dbReference type="InterPro" id="IPR036802">
    <property type="entry name" value="ATP-guanido_PTrfase_N_sf"/>
</dbReference>
<dbReference type="InterPro" id="IPR036259">
    <property type="entry name" value="MFS_trans_sf"/>
</dbReference>
<feature type="transmembrane region" description="Helical" evidence="10">
    <location>
        <begin position="792"/>
        <end position="810"/>
    </location>
</feature>